<dbReference type="Gene3D" id="3.40.50.2300">
    <property type="match status" value="1"/>
</dbReference>
<dbReference type="Pfam" id="PF00072">
    <property type="entry name" value="Response_reg"/>
    <property type="match status" value="1"/>
</dbReference>
<name>A0A3B1CWQ0_9ZZZZ</name>
<dbReference type="SMART" id="SM00448">
    <property type="entry name" value="REC"/>
    <property type="match status" value="1"/>
</dbReference>
<dbReference type="SUPFAM" id="SSF109604">
    <property type="entry name" value="HD-domain/PDEase-like"/>
    <property type="match status" value="1"/>
</dbReference>
<organism evidence="4">
    <name type="scientific">hydrothermal vent metagenome</name>
    <dbReference type="NCBI Taxonomy" id="652676"/>
    <lineage>
        <taxon>unclassified sequences</taxon>
        <taxon>metagenomes</taxon>
        <taxon>ecological metagenomes</taxon>
    </lineage>
</organism>
<gene>
    <name evidence="4" type="ORF">MNBD_NITROSPINAE05-632</name>
</gene>
<dbReference type="EMBL" id="UOGG01000225">
    <property type="protein sequence ID" value="VAX32852.1"/>
    <property type="molecule type" value="Genomic_DNA"/>
</dbReference>
<evidence type="ECO:0000259" key="2">
    <source>
        <dbReference type="PROSITE" id="PS50110"/>
    </source>
</evidence>
<dbReference type="PROSITE" id="PS51832">
    <property type="entry name" value="HD_GYP"/>
    <property type="match status" value="1"/>
</dbReference>
<dbReference type="Pfam" id="PF13487">
    <property type="entry name" value="HD_5"/>
    <property type="match status" value="1"/>
</dbReference>
<keyword evidence="1" id="KW-0175">Coiled coil</keyword>
<feature type="coiled-coil region" evidence="1">
    <location>
        <begin position="144"/>
        <end position="210"/>
    </location>
</feature>
<dbReference type="GO" id="GO:0000160">
    <property type="term" value="P:phosphorelay signal transduction system"/>
    <property type="evidence" value="ECO:0007669"/>
    <property type="project" value="InterPro"/>
</dbReference>
<dbReference type="AlphaFoldDB" id="A0A3B1CWQ0"/>
<dbReference type="InterPro" id="IPR003607">
    <property type="entry name" value="HD/PDEase_dom"/>
</dbReference>
<evidence type="ECO:0000259" key="3">
    <source>
        <dbReference type="PROSITE" id="PS51832"/>
    </source>
</evidence>
<protein>
    <recommendedName>
        <fullName evidence="5">Response regulator</fullName>
    </recommendedName>
</protein>
<dbReference type="CDD" id="cd00156">
    <property type="entry name" value="REC"/>
    <property type="match status" value="1"/>
</dbReference>
<feature type="domain" description="HD-GYP" evidence="3">
    <location>
        <begin position="207"/>
        <end position="398"/>
    </location>
</feature>
<sequence>MPGELVLNIDGLAKKILCIDKDPDVSRAIVEIVNQSFDSNMVQVFSSATIDQGLQKMQEEDVDIVLCHAQIKGDQNGFEVCREIRKKYPQCGVITMSDFDSETDYASKANSAGAEAHLSKPIRKGEFLFAVNFILRGARQDSTIHEKNQQLEKALSQLKAFHKKVASLNQELQTDKRYLGTNLQEMKNLNAQLEEKNTQISSMVEELGRRFESTEALLVNIIELRQPEHRGHVDRVAKISMFIAEKMALSDYQIRNISAAARLHELGIAALPTMEKRKEALDEGRNRSHTNHPLVGEMLLKGFPGFEMIATIIRHLHENVDGSGFPDKLYGDRIPLGSRIVSAASYYDHFRISNPGKSPMDAMAIMTPLSGKFFDEQVMDFLGKYAHTQMGPEQVKTLDCSVFALVEGMELASNIYSESGINLLMKGTVLNADILNKILKFHAVDPIDGAVKIKQPT</sequence>
<dbReference type="PANTHER" id="PTHR45228">
    <property type="entry name" value="CYCLIC DI-GMP PHOSPHODIESTERASE TM_0186-RELATED"/>
    <property type="match status" value="1"/>
</dbReference>
<dbReference type="PROSITE" id="PS50110">
    <property type="entry name" value="RESPONSE_REGULATORY"/>
    <property type="match status" value="1"/>
</dbReference>
<reference evidence="4" key="1">
    <citation type="submission" date="2018-06" db="EMBL/GenBank/DDBJ databases">
        <authorList>
            <person name="Zhirakovskaya E."/>
        </authorList>
    </citation>
    <scope>NUCLEOTIDE SEQUENCE</scope>
</reference>
<evidence type="ECO:0000256" key="1">
    <source>
        <dbReference type="SAM" id="Coils"/>
    </source>
</evidence>
<dbReference type="Gene3D" id="1.10.3210.10">
    <property type="entry name" value="Hypothetical protein af1432"/>
    <property type="match status" value="1"/>
</dbReference>
<proteinExistence type="predicted"/>
<dbReference type="InterPro" id="IPR037522">
    <property type="entry name" value="HD_GYP_dom"/>
</dbReference>
<evidence type="ECO:0008006" key="5">
    <source>
        <dbReference type="Google" id="ProtNLM"/>
    </source>
</evidence>
<dbReference type="InterPro" id="IPR052020">
    <property type="entry name" value="Cyclic_di-GMP/3'3'-cGAMP_PDE"/>
</dbReference>
<dbReference type="InterPro" id="IPR011006">
    <property type="entry name" value="CheY-like_superfamily"/>
</dbReference>
<dbReference type="PANTHER" id="PTHR45228:SF4">
    <property type="entry name" value="LIPOPROTEIN"/>
    <property type="match status" value="1"/>
</dbReference>
<accession>A0A3B1CWQ0</accession>
<evidence type="ECO:0000313" key="4">
    <source>
        <dbReference type="EMBL" id="VAX32852.1"/>
    </source>
</evidence>
<dbReference type="CDD" id="cd00077">
    <property type="entry name" value="HDc"/>
    <property type="match status" value="1"/>
</dbReference>
<dbReference type="SUPFAM" id="SSF52172">
    <property type="entry name" value="CheY-like"/>
    <property type="match status" value="1"/>
</dbReference>
<dbReference type="InterPro" id="IPR001789">
    <property type="entry name" value="Sig_transdc_resp-reg_receiver"/>
</dbReference>
<feature type="domain" description="Response regulatory" evidence="2">
    <location>
        <begin position="15"/>
        <end position="135"/>
    </location>
</feature>